<feature type="compositionally biased region" description="Basic residues" evidence="1">
    <location>
        <begin position="145"/>
        <end position="154"/>
    </location>
</feature>
<feature type="compositionally biased region" description="Basic and acidic residues" evidence="1">
    <location>
        <begin position="1"/>
        <end position="12"/>
    </location>
</feature>
<feature type="compositionally biased region" description="Basic residues" evidence="1">
    <location>
        <begin position="84"/>
        <end position="93"/>
    </location>
</feature>
<feature type="non-terminal residue" evidence="2">
    <location>
        <position position="163"/>
    </location>
</feature>
<protein>
    <submittedName>
        <fullName evidence="2">Uncharacterized protein</fullName>
    </submittedName>
</protein>
<name>A0A6J4P7H6_9BACT</name>
<accession>A0A6J4P7H6</accession>
<feature type="non-terminal residue" evidence="2">
    <location>
        <position position="1"/>
    </location>
</feature>
<gene>
    <name evidence="2" type="ORF">AVDCRST_MAG64-1829</name>
</gene>
<dbReference type="EMBL" id="CADCUQ010000418">
    <property type="protein sequence ID" value="CAA9403091.1"/>
    <property type="molecule type" value="Genomic_DNA"/>
</dbReference>
<feature type="compositionally biased region" description="Basic and acidic residues" evidence="1">
    <location>
        <begin position="28"/>
        <end position="42"/>
    </location>
</feature>
<proteinExistence type="predicted"/>
<feature type="compositionally biased region" description="Basic and acidic residues" evidence="1">
    <location>
        <begin position="102"/>
        <end position="144"/>
    </location>
</feature>
<evidence type="ECO:0000256" key="1">
    <source>
        <dbReference type="SAM" id="MobiDB-lite"/>
    </source>
</evidence>
<feature type="region of interest" description="Disordered" evidence="1">
    <location>
        <begin position="1"/>
        <end position="163"/>
    </location>
</feature>
<feature type="compositionally biased region" description="Basic and acidic residues" evidence="1">
    <location>
        <begin position="58"/>
        <end position="83"/>
    </location>
</feature>
<dbReference type="AlphaFoldDB" id="A0A6J4P7H6"/>
<evidence type="ECO:0000313" key="2">
    <source>
        <dbReference type="EMBL" id="CAA9403091.1"/>
    </source>
</evidence>
<sequence length="163" mass="18237">VHADTPTLRHSDTPAAPPPPPRVHAGRGARDHPAAVDHHPGRDAGGQHGDAGRVGGQEPEHGRRAGRVEIGRADRDRRLADRGRVRRVRRRVPRLPVGRPGRQLDRGERHPARRGRVLEDRPPGGRVDRPLHPRLPVERDPGRHRIDRHRRGERHRGNGGLPM</sequence>
<organism evidence="2">
    <name type="scientific">uncultured Phycisphaerae bacterium</name>
    <dbReference type="NCBI Taxonomy" id="904963"/>
    <lineage>
        <taxon>Bacteria</taxon>
        <taxon>Pseudomonadati</taxon>
        <taxon>Planctomycetota</taxon>
        <taxon>Phycisphaerae</taxon>
        <taxon>environmental samples</taxon>
    </lineage>
</organism>
<reference evidence="2" key="1">
    <citation type="submission" date="2020-02" db="EMBL/GenBank/DDBJ databases">
        <authorList>
            <person name="Meier V. D."/>
        </authorList>
    </citation>
    <scope>NUCLEOTIDE SEQUENCE</scope>
    <source>
        <strain evidence="2">AVDCRST_MAG64</strain>
    </source>
</reference>
<feature type="compositionally biased region" description="Gly residues" evidence="1">
    <location>
        <begin position="43"/>
        <end position="55"/>
    </location>
</feature>